<dbReference type="Gene3D" id="1.10.10.750">
    <property type="entry name" value="Ypt/Rab-GAP domain of gyp1p, domain 1"/>
    <property type="match status" value="1"/>
</dbReference>
<dbReference type="AlphaFoldDB" id="A0ABD0KJ94"/>
<gene>
    <name evidence="10" type="ORF">BaRGS_00021496</name>
</gene>
<name>A0ABD0KJ94_9CAEN</name>
<dbReference type="GO" id="GO:0005737">
    <property type="term" value="C:cytoplasm"/>
    <property type="evidence" value="ECO:0007669"/>
    <property type="project" value="UniProtKB-SubCell"/>
</dbReference>
<keyword evidence="4" id="KW-0963">Cytoplasm</keyword>
<dbReference type="SMART" id="SM00164">
    <property type="entry name" value="TBC"/>
    <property type="match status" value="1"/>
</dbReference>
<feature type="domain" description="Rab-GAP TBC" evidence="9">
    <location>
        <begin position="32"/>
        <end position="334"/>
    </location>
</feature>
<evidence type="ECO:0000313" key="11">
    <source>
        <dbReference type="Proteomes" id="UP001519460"/>
    </source>
</evidence>
<comment type="caution">
    <text evidence="10">The sequence shown here is derived from an EMBL/GenBank/DDBJ whole genome shotgun (WGS) entry which is preliminary data.</text>
</comment>
<dbReference type="InterPro" id="IPR000195">
    <property type="entry name" value="Rab-GAP-TBC_dom"/>
</dbReference>
<evidence type="ECO:0000256" key="4">
    <source>
        <dbReference type="ARBA" id="ARBA00022490"/>
    </source>
</evidence>
<dbReference type="FunFam" id="1.10.8.270:FF:000019">
    <property type="entry name" value="TBC1 domain family member 13"/>
    <property type="match status" value="1"/>
</dbReference>
<comment type="subunit">
    <text evidence="7">Interacts with RAB1A and RAB10; in a GTP-dependent manner.</text>
</comment>
<sequence length="393" mass="45844">MAAFKARLKLFDELLQAEPIDLAKLRKECLNGCPEGYRAECWKLLLNYLPDKRTEWKNRVGETANFIHELIIIPGQKAKSNLTANGTLEDHPLNPNPDSQWQEEYRDNEMLIQIDKDCRRLCPDLFFFQRATDFPCEEIVKAGSNVETLRKRVEHSALKSETVARNRQGITFNRSNTRRTTPYEEYVTLKEGEEAHWEVTERILFLYAKLNPGLAYVQGMNEIVGPIYYTFATDPNEDCRANAEADSFFCFTNLMAEIRDNFLKSLDDSQCGIGYAMSLLMTKLKEHDVSLWHRLQELELKPQFYAFRWITLMLSQEFPLPDVLRIWDSLFADTKRFDFLIYTCLAMLILLRSEILTNDFPSVMKLVQNFPHNRFDVQVVLAKAVELSHRSVR</sequence>
<evidence type="ECO:0000256" key="8">
    <source>
        <dbReference type="ARBA" id="ARBA00067477"/>
    </source>
</evidence>
<dbReference type="GO" id="GO:0016020">
    <property type="term" value="C:membrane"/>
    <property type="evidence" value="ECO:0007669"/>
    <property type="project" value="UniProtKB-SubCell"/>
</dbReference>
<evidence type="ECO:0000313" key="10">
    <source>
        <dbReference type="EMBL" id="KAK7487268.1"/>
    </source>
</evidence>
<dbReference type="GO" id="GO:0005096">
    <property type="term" value="F:GTPase activator activity"/>
    <property type="evidence" value="ECO:0007669"/>
    <property type="project" value="UniProtKB-KW"/>
</dbReference>
<accession>A0ABD0KJ94</accession>
<dbReference type="Gene3D" id="1.10.472.80">
    <property type="entry name" value="Ypt/Rab-GAP domain of gyp1p, domain 3"/>
    <property type="match status" value="1"/>
</dbReference>
<dbReference type="FunFam" id="1.10.472.80:FF:000009">
    <property type="entry name" value="TBC1 domain family member 13"/>
    <property type="match status" value="1"/>
</dbReference>
<protein>
    <recommendedName>
        <fullName evidence="8">TBC1 domain family member 13</fullName>
    </recommendedName>
</protein>
<evidence type="ECO:0000256" key="6">
    <source>
        <dbReference type="ARBA" id="ARBA00059763"/>
    </source>
</evidence>
<evidence type="ECO:0000256" key="3">
    <source>
        <dbReference type="ARBA" id="ARBA00022468"/>
    </source>
</evidence>
<keyword evidence="11" id="KW-1185">Reference proteome</keyword>
<dbReference type="Gene3D" id="1.10.8.270">
    <property type="entry name" value="putative rabgap domain of human tbc1 domain family member 14 like domains"/>
    <property type="match status" value="1"/>
</dbReference>
<dbReference type="Proteomes" id="UP001519460">
    <property type="component" value="Unassembled WGS sequence"/>
</dbReference>
<evidence type="ECO:0000256" key="7">
    <source>
        <dbReference type="ARBA" id="ARBA00064536"/>
    </source>
</evidence>
<dbReference type="InterPro" id="IPR035969">
    <property type="entry name" value="Rab-GAP_TBC_sf"/>
</dbReference>
<dbReference type="Pfam" id="PF00566">
    <property type="entry name" value="RabGAP-TBC"/>
    <property type="match status" value="1"/>
</dbReference>
<dbReference type="PANTHER" id="PTHR22957">
    <property type="entry name" value="TBC1 DOMAIN FAMILY MEMBER GTPASE-ACTIVATING PROTEIN"/>
    <property type="match status" value="1"/>
</dbReference>
<comment type="subcellular location">
    <subcellularLocation>
        <location evidence="2">Cytoplasm</location>
    </subcellularLocation>
    <subcellularLocation>
        <location evidence="1">Membrane</location>
    </subcellularLocation>
</comment>
<evidence type="ECO:0000256" key="2">
    <source>
        <dbReference type="ARBA" id="ARBA00004496"/>
    </source>
</evidence>
<reference evidence="10 11" key="1">
    <citation type="journal article" date="2023" name="Sci. Data">
        <title>Genome assembly of the Korean intertidal mud-creeper Batillaria attramentaria.</title>
        <authorList>
            <person name="Patra A.K."/>
            <person name="Ho P.T."/>
            <person name="Jun S."/>
            <person name="Lee S.J."/>
            <person name="Kim Y."/>
            <person name="Won Y.J."/>
        </authorList>
    </citation>
    <scope>NUCLEOTIDE SEQUENCE [LARGE SCALE GENOMIC DNA]</scope>
    <source>
        <strain evidence="10">Wonlab-2016</strain>
    </source>
</reference>
<dbReference type="SUPFAM" id="SSF47923">
    <property type="entry name" value="Ypt/Rab-GAP domain of gyp1p"/>
    <property type="match status" value="2"/>
</dbReference>
<proteinExistence type="predicted"/>
<organism evidence="10 11">
    <name type="scientific">Batillaria attramentaria</name>
    <dbReference type="NCBI Taxonomy" id="370345"/>
    <lineage>
        <taxon>Eukaryota</taxon>
        <taxon>Metazoa</taxon>
        <taxon>Spiralia</taxon>
        <taxon>Lophotrochozoa</taxon>
        <taxon>Mollusca</taxon>
        <taxon>Gastropoda</taxon>
        <taxon>Caenogastropoda</taxon>
        <taxon>Sorbeoconcha</taxon>
        <taxon>Cerithioidea</taxon>
        <taxon>Batillariidae</taxon>
        <taxon>Batillaria</taxon>
    </lineage>
</organism>
<dbReference type="PROSITE" id="PS50086">
    <property type="entry name" value="TBC_RABGAP"/>
    <property type="match status" value="1"/>
</dbReference>
<keyword evidence="5" id="KW-0472">Membrane</keyword>
<comment type="function">
    <text evidence="6">Acts as a GTPase-activating protein for RAB35. Together with RAB35 may be involved in regulation of insulin-induced glucose transporter SLC2A4/GLUT4 translocation to the plasma membrane in adipocytes.</text>
</comment>
<evidence type="ECO:0000259" key="9">
    <source>
        <dbReference type="PROSITE" id="PS50086"/>
    </source>
</evidence>
<dbReference type="PANTHER" id="PTHR22957:SF27">
    <property type="entry name" value="TBC1 DOMAIN FAMILY MEMBER 13"/>
    <property type="match status" value="1"/>
</dbReference>
<dbReference type="EMBL" id="JACVVK020000167">
    <property type="protein sequence ID" value="KAK7487268.1"/>
    <property type="molecule type" value="Genomic_DNA"/>
</dbReference>
<keyword evidence="3" id="KW-0343">GTPase activation</keyword>
<evidence type="ECO:0000256" key="5">
    <source>
        <dbReference type="ARBA" id="ARBA00023136"/>
    </source>
</evidence>
<evidence type="ECO:0000256" key="1">
    <source>
        <dbReference type="ARBA" id="ARBA00004370"/>
    </source>
</evidence>